<dbReference type="EMBL" id="JOKG01000005">
    <property type="protein sequence ID" value="KEQ11916.1"/>
    <property type="molecule type" value="Genomic_DNA"/>
</dbReference>
<keyword evidence="3" id="KW-0862">Zinc</keyword>
<organism evidence="6 7">
    <name type="scientific">Endozoicomonas montiporae</name>
    <dbReference type="NCBI Taxonomy" id="1027273"/>
    <lineage>
        <taxon>Bacteria</taxon>
        <taxon>Pseudomonadati</taxon>
        <taxon>Pseudomonadota</taxon>
        <taxon>Gammaproteobacteria</taxon>
        <taxon>Oceanospirillales</taxon>
        <taxon>Endozoicomonadaceae</taxon>
        <taxon>Endozoicomonas</taxon>
    </lineage>
</organism>
<dbReference type="SUPFAM" id="SSF57716">
    <property type="entry name" value="Glucocorticoid receptor-like (DNA-binding domain)"/>
    <property type="match status" value="1"/>
</dbReference>
<dbReference type="PROSITE" id="PS51128">
    <property type="entry name" value="ZF_DKSA_2"/>
    <property type="match status" value="1"/>
</dbReference>
<comment type="caution">
    <text evidence="6">The sequence shown here is derived from an EMBL/GenBank/DDBJ whole genome shotgun (WGS) entry which is preliminary data.</text>
</comment>
<dbReference type="GO" id="GO:0008270">
    <property type="term" value="F:zinc ion binding"/>
    <property type="evidence" value="ECO:0007669"/>
    <property type="project" value="UniProtKB-KW"/>
</dbReference>
<evidence type="ECO:0000256" key="3">
    <source>
        <dbReference type="ARBA" id="ARBA00022833"/>
    </source>
</evidence>
<evidence type="ECO:0000256" key="2">
    <source>
        <dbReference type="ARBA" id="ARBA00022771"/>
    </source>
</evidence>
<dbReference type="AlphaFoldDB" id="A0A081N0E3"/>
<evidence type="ECO:0000259" key="5">
    <source>
        <dbReference type="Pfam" id="PF01258"/>
    </source>
</evidence>
<dbReference type="Gene3D" id="1.20.120.910">
    <property type="entry name" value="DksA, coiled-coil domain"/>
    <property type="match status" value="1"/>
</dbReference>
<dbReference type="InterPro" id="IPR000962">
    <property type="entry name" value="Znf_DskA_TraR"/>
</dbReference>
<feature type="zinc finger region" description="dksA C4-type" evidence="4">
    <location>
        <begin position="88"/>
        <end position="112"/>
    </location>
</feature>
<dbReference type="eggNOG" id="COG1734">
    <property type="taxonomic scope" value="Bacteria"/>
</dbReference>
<accession>A0A081N0E3</accession>
<reference evidence="6 7" key="1">
    <citation type="submission" date="2014-06" db="EMBL/GenBank/DDBJ databases">
        <title>Whole Genome Sequences of Three Symbiotic Endozoicomonas Bacteria.</title>
        <authorList>
            <person name="Neave M.J."/>
            <person name="Apprill A."/>
            <person name="Voolstra C.R."/>
        </authorList>
    </citation>
    <scope>NUCLEOTIDE SEQUENCE [LARGE SCALE GENOMIC DNA]</scope>
    <source>
        <strain evidence="6 7">LMG 24815</strain>
    </source>
</reference>
<keyword evidence="7" id="KW-1185">Reference proteome</keyword>
<name>A0A081N0E3_9GAMM</name>
<evidence type="ECO:0000313" key="7">
    <source>
        <dbReference type="Proteomes" id="UP000028006"/>
    </source>
</evidence>
<evidence type="ECO:0000313" key="6">
    <source>
        <dbReference type="EMBL" id="KEQ11916.1"/>
    </source>
</evidence>
<dbReference type="Pfam" id="PF01258">
    <property type="entry name" value="zf-dskA_traR"/>
    <property type="match status" value="1"/>
</dbReference>
<dbReference type="Proteomes" id="UP000028006">
    <property type="component" value="Unassembled WGS sequence"/>
</dbReference>
<evidence type="ECO:0000256" key="1">
    <source>
        <dbReference type="ARBA" id="ARBA00022723"/>
    </source>
</evidence>
<keyword evidence="2" id="KW-0863">Zinc-finger</keyword>
<dbReference type="PANTHER" id="PTHR33823">
    <property type="entry name" value="RNA POLYMERASE-BINDING TRANSCRIPTION FACTOR DKSA-RELATED"/>
    <property type="match status" value="1"/>
</dbReference>
<proteinExistence type="predicted"/>
<protein>
    <recommendedName>
        <fullName evidence="5">Zinc finger DksA/TraR C4-type domain-containing protein</fullName>
    </recommendedName>
</protein>
<sequence>MKPLTSKQEKQLKTILQSLKAGLQKTLQQTSESAQPVHLDQQAFGRVSRGGALQQQSMAKASEAHIKKRLQMTIKALKRFEADEYGFCPGCDQSIGFPRLEARPETPLCIQCQSKAEQRR</sequence>
<feature type="domain" description="Zinc finger DksA/TraR C4-type" evidence="5">
    <location>
        <begin position="85"/>
        <end position="118"/>
    </location>
</feature>
<gene>
    <name evidence="6" type="ORF">GZ77_22660</name>
</gene>
<keyword evidence="1" id="KW-0479">Metal-binding</keyword>
<dbReference type="RefSeq" id="WP_034879056.1">
    <property type="nucleotide sequence ID" value="NZ_JOKG01000005.1"/>
</dbReference>
<evidence type="ECO:0000256" key="4">
    <source>
        <dbReference type="PROSITE-ProRule" id="PRU00510"/>
    </source>
</evidence>